<reference evidence="2" key="1">
    <citation type="submission" date="2020-10" db="EMBL/GenBank/DDBJ databases">
        <authorList>
            <person name="Gilroy R."/>
        </authorList>
    </citation>
    <scope>NUCLEOTIDE SEQUENCE</scope>
    <source>
        <strain evidence="2">ChiSjej6B24-2974</strain>
    </source>
</reference>
<dbReference type="Pfam" id="PF13751">
    <property type="entry name" value="DDE_Tnp_1_6"/>
    <property type="match status" value="1"/>
</dbReference>
<gene>
    <name evidence="2" type="ORF">IAA52_00935</name>
</gene>
<dbReference type="InterPro" id="IPR025668">
    <property type="entry name" value="Tnp_DDE_dom"/>
</dbReference>
<feature type="domain" description="Transposase DDE" evidence="1">
    <location>
        <begin position="2"/>
        <end position="42"/>
    </location>
</feature>
<name>A0A9D0ZK45_9FIRM</name>
<evidence type="ECO:0000313" key="2">
    <source>
        <dbReference type="EMBL" id="HIQ81647.1"/>
    </source>
</evidence>
<organism evidence="2 3">
    <name type="scientific">Candidatus Pullichristensenella stercorigallinarum</name>
    <dbReference type="NCBI Taxonomy" id="2840909"/>
    <lineage>
        <taxon>Bacteria</taxon>
        <taxon>Bacillati</taxon>
        <taxon>Bacillota</taxon>
        <taxon>Clostridia</taxon>
        <taxon>Candidatus Pullichristensenella</taxon>
    </lineage>
</organism>
<sequence length="45" mass="5387">TKTHRGKRIYGWRKETIERSFAEAKENHGLRYARMLGIANMREHS</sequence>
<dbReference type="EMBL" id="DVFZ01000011">
    <property type="protein sequence ID" value="HIQ81647.1"/>
    <property type="molecule type" value="Genomic_DNA"/>
</dbReference>
<accession>A0A9D0ZK45</accession>
<protein>
    <submittedName>
        <fullName evidence="2">Transposase</fullName>
    </submittedName>
</protein>
<proteinExistence type="predicted"/>
<evidence type="ECO:0000259" key="1">
    <source>
        <dbReference type="Pfam" id="PF13751"/>
    </source>
</evidence>
<dbReference type="Proteomes" id="UP000824260">
    <property type="component" value="Unassembled WGS sequence"/>
</dbReference>
<evidence type="ECO:0000313" key="3">
    <source>
        <dbReference type="Proteomes" id="UP000824260"/>
    </source>
</evidence>
<reference evidence="2" key="2">
    <citation type="journal article" date="2021" name="PeerJ">
        <title>Extensive microbial diversity within the chicken gut microbiome revealed by metagenomics and culture.</title>
        <authorList>
            <person name="Gilroy R."/>
            <person name="Ravi A."/>
            <person name="Getino M."/>
            <person name="Pursley I."/>
            <person name="Horton D.L."/>
            <person name="Alikhan N.F."/>
            <person name="Baker D."/>
            <person name="Gharbi K."/>
            <person name="Hall N."/>
            <person name="Watson M."/>
            <person name="Adriaenssens E.M."/>
            <person name="Foster-Nyarko E."/>
            <person name="Jarju S."/>
            <person name="Secka A."/>
            <person name="Antonio M."/>
            <person name="Oren A."/>
            <person name="Chaudhuri R.R."/>
            <person name="La Ragione R."/>
            <person name="Hildebrand F."/>
            <person name="Pallen M.J."/>
        </authorList>
    </citation>
    <scope>NUCLEOTIDE SEQUENCE</scope>
    <source>
        <strain evidence="2">ChiSjej6B24-2974</strain>
    </source>
</reference>
<comment type="caution">
    <text evidence="2">The sequence shown here is derived from an EMBL/GenBank/DDBJ whole genome shotgun (WGS) entry which is preliminary data.</text>
</comment>
<feature type="non-terminal residue" evidence="2">
    <location>
        <position position="1"/>
    </location>
</feature>
<dbReference type="AlphaFoldDB" id="A0A9D0ZK45"/>